<dbReference type="GeneID" id="119632651"/>
<keyword evidence="5" id="KW-0460">Magnesium</keyword>
<sequence length="306" mass="34419">MPVVPQNLLNLNSEETKKLFNSFQTILVDCDGVLWYDDQQIPLTSETVNALLEQGKDVYFVTNNSTKTRHELWLKARAMNFCINESNIISPTYSVASYLKAHLLEGKAYVIGGEALAKELTAMNIDFFGTGPDFLERSLSDTVEMVDKESAEGNIQAVIVGFDEHFSYKKMLRACNFLHKNETCIFLATNDNAVVKYPHHSVPDTGALVAAVETCVERKALIMGKPNRAVADKLINEGLIIPEKTLMIGDCVKTDVVFGKHCGFSTLLVGTGRYQWKDVEKFVEMKLFHYVPDFYIPSLGDFKQYF</sequence>
<dbReference type="InterPro" id="IPR006349">
    <property type="entry name" value="PGP_euk"/>
</dbReference>
<dbReference type="PANTHER" id="PTHR19288">
    <property type="entry name" value="4-NITROPHENYLPHOSPHATASE-RELATED"/>
    <property type="match status" value="1"/>
</dbReference>
<dbReference type="Pfam" id="PF13242">
    <property type="entry name" value="Hydrolase_like"/>
    <property type="match status" value="1"/>
</dbReference>
<evidence type="ECO:0000256" key="2">
    <source>
        <dbReference type="PIRNR" id="PIRNR000915"/>
    </source>
</evidence>
<dbReference type="InterPro" id="IPR023214">
    <property type="entry name" value="HAD_sf"/>
</dbReference>
<dbReference type="SUPFAM" id="SSF56784">
    <property type="entry name" value="HAD-like"/>
    <property type="match status" value="1"/>
</dbReference>
<accession>A0A8U0W8V0</accession>
<evidence type="ECO:0000256" key="1">
    <source>
        <dbReference type="ARBA" id="ARBA00022801"/>
    </source>
</evidence>
<dbReference type="GO" id="GO:0046872">
    <property type="term" value="F:metal ion binding"/>
    <property type="evidence" value="ECO:0007669"/>
    <property type="project" value="UniProtKB-KW"/>
</dbReference>
<dbReference type="GO" id="GO:0016791">
    <property type="term" value="F:phosphatase activity"/>
    <property type="evidence" value="ECO:0007669"/>
    <property type="project" value="InterPro"/>
</dbReference>
<dbReference type="InterPro" id="IPR036412">
    <property type="entry name" value="HAD-like_sf"/>
</dbReference>
<evidence type="ECO:0000313" key="8">
    <source>
        <dbReference type="RefSeq" id="XP_037881595.1"/>
    </source>
</evidence>
<dbReference type="Gene3D" id="3.40.50.1000">
    <property type="entry name" value="HAD superfamily/HAD-like"/>
    <property type="match status" value="2"/>
</dbReference>
<gene>
    <name evidence="7 8" type="primary">LOC119632651</name>
</gene>
<name>A0A8U0W8V0_9MUSC</name>
<feature type="active site" description="Proton donor" evidence="3">
    <location>
        <position position="31"/>
    </location>
</feature>
<dbReference type="RefSeq" id="XP_037881595.1">
    <property type="nucleotide sequence ID" value="XM_038025667.1"/>
</dbReference>
<evidence type="ECO:0000313" key="7">
    <source>
        <dbReference type="RefSeq" id="XP_037881594.1"/>
    </source>
</evidence>
<dbReference type="RefSeq" id="XP_037881594.1">
    <property type="nucleotide sequence ID" value="XM_038025666.1"/>
</dbReference>
<feature type="active site" description="Nucleophile" evidence="3">
    <location>
        <position position="29"/>
    </location>
</feature>
<dbReference type="PANTHER" id="PTHR19288:SF93">
    <property type="entry name" value="FI11325P-RELATED"/>
    <property type="match status" value="1"/>
</dbReference>
<comment type="cofactor">
    <cofactor evidence="5">
        <name>Mg(2+)</name>
        <dbReference type="ChEBI" id="CHEBI:18420"/>
    </cofactor>
    <text evidence="5">Divalent metal ions. Mg(2+) is the most effective.</text>
</comment>
<evidence type="ECO:0000256" key="4">
    <source>
        <dbReference type="PIRSR" id="PIRSR000915-2"/>
    </source>
</evidence>
<keyword evidence="5" id="KW-0479">Metal-binding</keyword>
<evidence type="ECO:0000256" key="3">
    <source>
        <dbReference type="PIRSR" id="PIRSR000915-1"/>
    </source>
</evidence>
<dbReference type="Proteomes" id="UP000092443">
    <property type="component" value="Unplaced"/>
</dbReference>
<reference evidence="7 8" key="1">
    <citation type="submission" date="2025-04" db="UniProtKB">
        <authorList>
            <consortium name="RefSeq"/>
        </authorList>
    </citation>
    <scope>IDENTIFICATION</scope>
    <source>
        <tissue evidence="7 8">Whole body pupa</tissue>
    </source>
</reference>
<dbReference type="NCBIfam" id="TIGR01460">
    <property type="entry name" value="HAD-SF-IIA"/>
    <property type="match status" value="1"/>
</dbReference>
<feature type="binding site" evidence="5">
    <location>
        <position position="31"/>
    </location>
    <ligand>
        <name>Mg(2+)</name>
        <dbReference type="ChEBI" id="CHEBI:18420"/>
    </ligand>
</feature>
<dbReference type="NCBIfam" id="TIGR01452">
    <property type="entry name" value="PGP_euk"/>
    <property type="match status" value="1"/>
</dbReference>
<organism evidence="6 8">
    <name type="scientific">Glossina fuscipes</name>
    <dbReference type="NCBI Taxonomy" id="7396"/>
    <lineage>
        <taxon>Eukaryota</taxon>
        <taxon>Metazoa</taxon>
        <taxon>Ecdysozoa</taxon>
        <taxon>Arthropoda</taxon>
        <taxon>Hexapoda</taxon>
        <taxon>Insecta</taxon>
        <taxon>Pterygota</taxon>
        <taxon>Neoptera</taxon>
        <taxon>Endopterygota</taxon>
        <taxon>Diptera</taxon>
        <taxon>Brachycera</taxon>
        <taxon>Muscomorpha</taxon>
        <taxon>Hippoboscoidea</taxon>
        <taxon>Glossinidae</taxon>
        <taxon>Glossina</taxon>
    </lineage>
</organism>
<proteinExistence type="inferred from homology"/>
<dbReference type="AlphaFoldDB" id="A0A8U0W8V0"/>
<protein>
    <submittedName>
        <fullName evidence="7 8">Glycerol-3-phosphate phosphatase-like</fullName>
    </submittedName>
</protein>
<keyword evidence="1 2" id="KW-0378">Hydrolase</keyword>
<feature type="binding site" evidence="4">
    <location>
        <position position="225"/>
    </location>
    <ligand>
        <name>substrate</name>
    </ligand>
</feature>
<evidence type="ECO:0000256" key="5">
    <source>
        <dbReference type="PIRSR" id="PIRSR000915-3"/>
    </source>
</evidence>
<comment type="similarity">
    <text evidence="2">Belongs to the HAD-like hydrolase superfamily.</text>
</comment>
<dbReference type="PIRSF" id="PIRSF000915">
    <property type="entry name" value="PGP-type_phosphatase"/>
    <property type="match status" value="1"/>
</dbReference>
<dbReference type="Pfam" id="PF13344">
    <property type="entry name" value="Hydrolase_6"/>
    <property type="match status" value="1"/>
</dbReference>
<dbReference type="InterPro" id="IPR006357">
    <property type="entry name" value="HAD-SF_hydro_IIA"/>
</dbReference>
<feature type="binding site" evidence="5">
    <location>
        <position position="29"/>
    </location>
    <ligand>
        <name>Mg(2+)</name>
        <dbReference type="ChEBI" id="CHEBI:18420"/>
    </ligand>
</feature>
<dbReference type="GO" id="GO:0005737">
    <property type="term" value="C:cytoplasm"/>
    <property type="evidence" value="ECO:0007669"/>
    <property type="project" value="TreeGrafter"/>
</dbReference>
<keyword evidence="6" id="KW-1185">Reference proteome</keyword>
<evidence type="ECO:0000313" key="6">
    <source>
        <dbReference type="Proteomes" id="UP000092443"/>
    </source>
</evidence>
<dbReference type="KEGG" id="gfs:119632651"/>
<feature type="binding site" evidence="5">
    <location>
        <position position="250"/>
    </location>
    <ligand>
        <name>Mg(2+)</name>
        <dbReference type="ChEBI" id="CHEBI:18420"/>
    </ligand>
</feature>